<proteinExistence type="predicted"/>
<name>A0AAD5SSN7_9FUNG</name>
<evidence type="ECO:0000313" key="1">
    <source>
        <dbReference type="EMBL" id="KAJ3095495.1"/>
    </source>
</evidence>
<sequence length="65" mass="7610">MDYIPKACYKKPRRGSAFTVRIPPPLPPPVKKVARVFIPDLKEVRVWAARDEKDWDKRLALNHVE</sequence>
<feature type="non-terminal residue" evidence="1">
    <location>
        <position position="65"/>
    </location>
</feature>
<accession>A0AAD5SSN7</accession>
<dbReference type="Proteomes" id="UP001211907">
    <property type="component" value="Unassembled WGS sequence"/>
</dbReference>
<comment type="caution">
    <text evidence="1">The sequence shown here is derived from an EMBL/GenBank/DDBJ whole genome shotgun (WGS) entry which is preliminary data.</text>
</comment>
<evidence type="ECO:0000313" key="2">
    <source>
        <dbReference type="Proteomes" id="UP001211907"/>
    </source>
</evidence>
<dbReference type="AlphaFoldDB" id="A0AAD5SSN7"/>
<gene>
    <name evidence="1" type="ORF">HK100_005803</name>
</gene>
<reference evidence="1" key="1">
    <citation type="submission" date="2020-05" db="EMBL/GenBank/DDBJ databases">
        <title>Phylogenomic resolution of chytrid fungi.</title>
        <authorList>
            <person name="Stajich J.E."/>
            <person name="Amses K."/>
            <person name="Simmons R."/>
            <person name="Seto K."/>
            <person name="Myers J."/>
            <person name="Bonds A."/>
            <person name="Quandt C.A."/>
            <person name="Barry K."/>
            <person name="Liu P."/>
            <person name="Grigoriev I."/>
            <person name="Longcore J.E."/>
            <person name="James T.Y."/>
        </authorList>
    </citation>
    <scope>NUCLEOTIDE SEQUENCE</scope>
    <source>
        <strain evidence="1">JEL0513</strain>
    </source>
</reference>
<dbReference type="EMBL" id="JADGJH010002698">
    <property type="protein sequence ID" value="KAJ3095495.1"/>
    <property type="molecule type" value="Genomic_DNA"/>
</dbReference>
<keyword evidence="2" id="KW-1185">Reference proteome</keyword>
<organism evidence="1 2">
    <name type="scientific">Physocladia obscura</name>
    <dbReference type="NCBI Taxonomy" id="109957"/>
    <lineage>
        <taxon>Eukaryota</taxon>
        <taxon>Fungi</taxon>
        <taxon>Fungi incertae sedis</taxon>
        <taxon>Chytridiomycota</taxon>
        <taxon>Chytridiomycota incertae sedis</taxon>
        <taxon>Chytridiomycetes</taxon>
        <taxon>Chytridiales</taxon>
        <taxon>Chytriomycetaceae</taxon>
        <taxon>Physocladia</taxon>
    </lineage>
</organism>
<protein>
    <submittedName>
        <fullName evidence="1">Uncharacterized protein</fullName>
    </submittedName>
</protein>